<keyword evidence="4" id="KW-0337">GPI-anchor biosynthesis</keyword>
<sequence length="856" mass="98306">YFHIYLFFVQCLGALCFYWGFFPASTCSHKFSTMADLPFINHTEINNFLAYKNHFDKFIIIIIDSLRYDFVAVEEGSEVLFPYLNKVLNDKNSCLLKIRVQSPTVTLPRIKSLLTGTVPGFLDVIANFGKSELNTDNFIKLAKENGYKNVFFGDETWINLLPHAFKRSEGTVSFFVNDFVEVDYNVTRNVEVEIHKGDWDIMILHYLGLDHIGHLEGPRSNLVKPKLLEMDNIISLITEKFKGTNESVLLFICGDHGMKDSGGHGGSTLPEVLVPVAMVNYDCDKDLKHAEFRQIDLTPLISVLLGIPIPADSIGKLHYKILEGLDQPYSLYALFYNALRLSVKVKEHNLNEPNFNDDIEKSMNSGIEFFKLFLSNRSQSDYLNSAKYFSYIQGSMSDKLVNINITYDLNLMIIGMLLCMQSLFTSIFGIKFISKNFFSQFPFLLVTIFLHYNFCYLLESSSVTCSFTIFNILVTSLIYFFLLSNFFFIKYSKKTIIHFNPFNRLLIIVTVLHRVSLTSTSYIEEEHQFWYFLMVTLFLFCIQTDVVGFSLLLLCHRFLRCLNQTGDKWASLSDLEDWFLEHDAVFLLTLSMFSLISTFIISRRLVCIISPILTVLTAGQFIGIFCFKVVSGSIKVNNLESSRYIGIVVARTFWILTLVKSIIFIKSLRNRGESIDVIIERITNFVLDLCLVAICLLYKPHNLIIIPSLLFYSHILVKKFKNDTFSLIYLHNCLGTLFYFYQGNSNSISTIDITAGYVGLESFNLYITGFFVALNLFSTPLVAYLLVVRALAKTGKLKDHQAEIFYVNILTCCSQIIVYTFIMIIQRHHLFIWTVFAPKLLYIMAHILLNALLIFI</sequence>
<dbReference type="GO" id="GO:0006506">
    <property type="term" value="P:GPI anchor biosynthetic process"/>
    <property type="evidence" value="ECO:0007669"/>
    <property type="project" value="UniProtKB-UniPathway"/>
</dbReference>
<evidence type="ECO:0000256" key="3">
    <source>
        <dbReference type="ARBA" id="ARBA00005315"/>
    </source>
</evidence>
<evidence type="ECO:0000256" key="4">
    <source>
        <dbReference type="ARBA" id="ARBA00022502"/>
    </source>
</evidence>
<dbReference type="VEuPathDB" id="VectorBase:RPRC012866"/>
<evidence type="ECO:0000313" key="13">
    <source>
        <dbReference type="Proteomes" id="UP000015103"/>
    </source>
</evidence>
<dbReference type="EnsemblMetazoa" id="RPRC012866-RA">
    <property type="protein sequence ID" value="RPRC012866-PA"/>
    <property type="gene ID" value="RPRC012866"/>
</dbReference>
<dbReference type="PANTHER" id="PTHR23072:SF0">
    <property type="entry name" value="GPI ETHANOLAMINE PHOSPHATE TRANSFERASE 2"/>
    <property type="match status" value="1"/>
</dbReference>
<dbReference type="PANTHER" id="PTHR23072">
    <property type="entry name" value="PHOSPHATIDYLINOSITOL GLYCAN-RELATED"/>
    <property type="match status" value="1"/>
</dbReference>
<dbReference type="CDD" id="cd16024">
    <property type="entry name" value="GPI_EPT_2"/>
    <property type="match status" value="1"/>
</dbReference>
<dbReference type="Pfam" id="PF19316">
    <property type="entry name" value="PIGO_PIGG"/>
    <property type="match status" value="1"/>
</dbReference>
<dbReference type="GO" id="GO:0051267">
    <property type="term" value="F:CP2 mannose-ethanolamine phosphotransferase activity"/>
    <property type="evidence" value="ECO:0007669"/>
    <property type="project" value="TreeGrafter"/>
</dbReference>
<proteinExistence type="inferred from homology"/>
<accession>T1I994</accession>
<keyword evidence="6" id="KW-0812">Transmembrane</keyword>
<dbReference type="UniPathway" id="UPA00196"/>
<dbReference type="HOGENOM" id="CLU_004770_4_0_1"/>
<evidence type="ECO:0000256" key="2">
    <source>
        <dbReference type="ARBA" id="ARBA00004687"/>
    </source>
</evidence>
<dbReference type="STRING" id="13249.T1I994"/>
<dbReference type="SUPFAM" id="SSF53649">
    <property type="entry name" value="Alkaline phosphatase-like"/>
    <property type="match status" value="1"/>
</dbReference>
<dbReference type="InterPro" id="IPR002591">
    <property type="entry name" value="Phosphodiest/P_Trfase"/>
</dbReference>
<keyword evidence="7" id="KW-0256">Endoplasmic reticulum</keyword>
<organism evidence="12 13">
    <name type="scientific">Rhodnius prolixus</name>
    <name type="common">Triatomid bug</name>
    <dbReference type="NCBI Taxonomy" id="13249"/>
    <lineage>
        <taxon>Eukaryota</taxon>
        <taxon>Metazoa</taxon>
        <taxon>Ecdysozoa</taxon>
        <taxon>Arthropoda</taxon>
        <taxon>Hexapoda</taxon>
        <taxon>Insecta</taxon>
        <taxon>Pterygota</taxon>
        <taxon>Neoptera</taxon>
        <taxon>Paraneoptera</taxon>
        <taxon>Hemiptera</taxon>
        <taxon>Heteroptera</taxon>
        <taxon>Panheteroptera</taxon>
        <taxon>Cimicomorpha</taxon>
        <taxon>Reduviidae</taxon>
        <taxon>Triatominae</taxon>
        <taxon>Rhodnius</taxon>
    </lineage>
</organism>
<dbReference type="eggNOG" id="KOG2125">
    <property type="taxonomic scope" value="Eukaryota"/>
</dbReference>
<name>T1I994_RHOPR</name>
<evidence type="ECO:0000259" key="11">
    <source>
        <dbReference type="Pfam" id="PF19316"/>
    </source>
</evidence>
<dbReference type="InterPro" id="IPR037674">
    <property type="entry name" value="PIG-G_N"/>
</dbReference>
<feature type="domain" description="GPI ethanolamine phosphate transferase 2 C-terminal" evidence="11">
    <location>
        <begin position="498"/>
        <end position="854"/>
    </location>
</feature>
<comment type="subcellular location">
    <subcellularLocation>
        <location evidence="1">Endoplasmic reticulum membrane</location>
        <topology evidence="1">Multi-pass membrane protein</topology>
    </subcellularLocation>
</comment>
<evidence type="ECO:0000256" key="8">
    <source>
        <dbReference type="ARBA" id="ARBA00022989"/>
    </source>
</evidence>
<dbReference type="AlphaFoldDB" id="T1I994"/>
<comment type="similarity">
    <text evidence="3">Belongs to the PIGG/PIGN/PIGO family. PIGG subfamily.</text>
</comment>
<dbReference type="InterPro" id="IPR017850">
    <property type="entry name" value="Alkaline_phosphatase_core_sf"/>
</dbReference>
<dbReference type="InterPro" id="IPR045687">
    <property type="entry name" value="PIGG/GPI7_C"/>
</dbReference>
<dbReference type="Proteomes" id="UP000015103">
    <property type="component" value="Unassembled WGS sequence"/>
</dbReference>
<evidence type="ECO:0000256" key="10">
    <source>
        <dbReference type="ARBA" id="ARBA00023180"/>
    </source>
</evidence>
<dbReference type="InterPro" id="IPR039527">
    <property type="entry name" value="PIGG/GPI7"/>
</dbReference>
<dbReference type="InParanoid" id="T1I994"/>
<dbReference type="GO" id="GO:0005789">
    <property type="term" value="C:endoplasmic reticulum membrane"/>
    <property type="evidence" value="ECO:0007669"/>
    <property type="project" value="UniProtKB-SubCell"/>
</dbReference>
<evidence type="ECO:0000256" key="6">
    <source>
        <dbReference type="ARBA" id="ARBA00022692"/>
    </source>
</evidence>
<reference evidence="12" key="1">
    <citation type="submission" date="2015-05" db="UniProtKB">
        <authorList>
            <consortium name="EnsemblMetazoa"/>
        </authorList>
    </citation>
    <scope>IDENTIFICATION</scope>
</reference>
<comment type="pathway">
    <text evidence="2">Glycolipid biosynthesis; glycosylphosphatidylinositol-anchor biosynthesis.</text>
</comment>
<evidence type="ECO:0000256" key="5">
    <source>
        <dbReference type="ARBA" id="ARBA00022679"/>
    </source>
</evidence>
<evidence type="ECO:0000256" key="7">
    <source>
        <dbReference type="ARBA" id="ARBA00022824"/>
    </source>
</evidence>
<keyword evidence="8" id="KW-1133">Transmembrane helix</keyword>
<dbReference type="FunCoup" id="T1I994">
    <property type="interactions" value="685"/>
</dbReference>
<dbReference type="OMA" id="RVKFGHD"/>
<keyword evidence="9" id="KW-0472">Membrane</keyword>
<dbReference type="Pfam" id="PF01663">
    <property type="entry name" value="Phosphodiest"/>
    <property type="match status" value="1"/>
</dbReference>
<keyword evidence="10" id="KW-0325">Glycoprotein</keyword>
<evidence type="ECO:0000256" key="9">
    <source>
        <dbReference type="ARBA" id="ARBA00023136"/>
    </source>
</evidence>
<evidence type="ECO:0000256" key="1">
    <source>
        <dbReference type="ARBA" id="ARBA00004477"/>
    </source>
</evidence>
<evidence type="ECO:0000313" key="12">
    <source>
        <dbReference type="EnsemblMetazoa" id="RPRC012866-PA"/>
    </source>
</evidence>
<keyword evidence="5" id="KW-0808">Transferase</keyword>
<dbReference type="Gene3D" id="3.40.720.10">
    <property type="entry name" value="Alkaline Phosphatase, subunit A"/>
    <property type="match status" value="1"/>
</dbReference>
<protein>
    <submittedName>
        <fullName evidence="12">GPI ethanolamine phosphate transferase 2</fullName>
    </submittedName>
</protein>
<keyword evidence="13" id="KW-1185">Reference proteome</keyword>
<dbReference type="EMBL" id="ACPB03005725">
    <property type="status" value="NOT_ANNOTATED_CDS"/>
    <property type="molecule type" value="Genomic_DNA"/>
</dbReference>